<evidence type="ECO:0000256" key="1">
    <source>
        <dbReference type="ARBA" id="ARBA00004167"/>
    </source>
</evidence>
<sequence length="847" mass="89278">MSVAESLNVDTVIDVIESIHAMHGTASLGSMSLEQNFIYASRGTVSSSTPALSETGRSRRNSAREFPTSSQSSSALPLGPAALATSSSRPSLRSSTVSQNGAAAASQMSPISWFTASSPNSGPQSDLLSLATESIAFLITPDGEPIDMASPKRNRDMHELFPELDEDELLIEDYSCAWQKDMLLQGRLFITTQRLAFNAKIIWSYSVTIPYDDIVSVTKKSVAGIFPNAIEVVAKSGKASQYFFASFLTRDATLDLVTRVWIGFPNNAVQLKSPDRPDFDDGVDREMQPPSRRASHTAARSHAGTGGLPGTRRASAAYASASASASASSASSPAVRGSHSHALAQAGHEVISASALHNSAGISPAHSFPSSPVTLQRIALSAPSPKWAAHASPTAEGRQALPHPQAPGSPMYMLDHNISSGSLMLTKSSVGLAELAAMETANSPGGVSAIDGVESSGIFDAAAAAAAAAASQAGGGAGASSLGTNGLAADIAGQARSHIVHQRHPVSLTKPDTPKLRRPAPPRTAVGVSIGSGILITGEHSASAVAPGSSAQAQAAPRLRGGEGAAAHAESEALSQGPPRKLTRPPSVVLDRPVECPCDELHSRMKPLLDANVPLPIEILWALVYGHESASKGFLRNFWDTQLKHKDTSGSEWVPESAEIPDPAGFEAKEHDIPLSDIKPGYHRRISYVVPLTNPLGPKETRCLIHDHIVNKQDGYICVRQINQTPDVPSGTCFDAITRVCLSFVSKNITRMRVSCDIEYTKTTWIKMAIDRAVPEGLKAYQTSLLTALRLHISSTPTLIDDLARSLNLSYSDLGHAGAVDMVNKPQIETIAADDAAAATFDSHSDL</sequence>
<name>A0ABR4MVK0_9FUNG</name>
<comment type="caution">
    <text evidence="8">The sequence shown here is derived from an EMBL/GenBank/DDBJ whole genome shotgun (WGS) entry which is preliminary data.</text>
</comment>
<comment type="similarity">
    <text evidence="2">Belongs to the YSP2 family.</text>
</comment>
<feature type="compositionally biased region" description="Low complexity" evidence="6">
    <location>
        <begin position="545"/>
        <end position="557"/>
    </location>
</feature>
<accession>A0ABR4MVK0</accession>
<dbReference type="PROSITE" id="PS51778">
    <property type="entry name" value="VAST"/>
    <property type="match status" value="1"/>
</dbReference>
<comment type="subcellular location">
    <subcellularLocation>
        <location evidence="1">Membrane</location>
        <topology evidence="1">Single-pass membrane protein</topology>
    </subcellularLocation>
</comment>
<feature type="compositionally biased region" description="Low complexity" evidence="6">
    <location>
        <begin position="67"/>
        <end position="96"/>
    </location>
</feature>
<keyword evidence="4" id="KW-1133">Transmembrane helix</keyword>
<dbReference type="InterPro" id="IPR011993">
    <property type="entry name" value="PH-like_dom_sf"/>
</dbReference>
<evidence type="ECO:0000256" key="5">
    <source>
        <dbReference type="ARBA" id="ARBA00023136"/>
    </source>
</evidence>
<keyword evidence="9" id="KW-1185">Reference proteome</keyword>
<dbReference type="EMBL" id="JADGIZ020000127">
    <property type="protein sequence ID" value="KAL2911292.1"/>
    <property type="molecule type" value="Genomic_DNA"/>
</dbReference>
<evidence type="ECO:0000256" key="2">
    <source>
        <dbReference type="ARBA" id="ARBA00006582"/>
    </source>
</evidence>
<evidence type="ECO:0000313" key="8">
    <source>
        <dbReference type="EMBL" id="KAL2911292.1"/>
    </source>
</evidence>
<dbReference type="SMART" id="SM00568">
    <property type="entry name" value="GRAM"/>
    <property type="match status" value="1"/>
</dbReference>
<feature type="region of interest" description="Disordered" evidence="6">
    <location>
        <begin position="46"/>
        <end position="101"/>
    </location>
</feature>
<evidence type="ECO:0000256" key="3">
    <source>
        <dbReference type="ARBA" id="ARBA00022692"/>
    </source>
</evidence>
<dbReference type="InterPro" id="IPR004182">
    <property type="entry name" value="GRAM"/>
</dbReference>
<evidence type="ECO:0000256" key="6">
    <source>
        <dbReference type="SAM" id="MobiDB-lite"/>
    </source>
</evidence>
<evidence type="ECO:0000313" key="9">
    <source>
        <dbReference type="Proteomes" id="UP001527925"/>
    </source>
</evidence>
<evidence type="ECO:0000259" key="7">
    <source>
        <dbReference type="PROSITE" id="PS51778"/>
    </source>
</evidence>
<keyword evidence="3" id="KW-0812">Transmembrane</keyword>
<feature type="region of interest" description="Disordered" evidence="6">
    <location>
        <begin position="386"/>
        <end position="412"/>
    </location>
</feature>
<feature type="region of interest" description="Disordered" evidence="6">
    <location>
        <begin position="545"/>
        <end position="588"/>
    </location>
</feature>
<gene>
    <name evidence="8" type="ORF">HK105_209249</name>
</gene>
<keyword evidence="5" id="KW-0472">Membrane</keyword>
<feature type="region of interest" description="Disordered" evidence="6">
    <location>
        <begin position="273"/>
        <end position="315"/>
    </location>
</feature>
<organism evidence="8 9">
    <name type="scientific">Polyrhizophydium stewartii</name>
    <dbReference type="NCBI Taxonomy" id="2732419"/>
    <lineage>
        <taxon>Eukaryota</taxon>
        <taxon>Fungi</taxon>
        <taxon>Fungi incertae sedis</taxon>
        <taxon>Chytridiomycota</taxon>
        <taxon>Chytridiomycota incertae sedis</taxon>
        <taxon>Chytridiomycetes</taxon>
        <taxon>Rhizophydiales</taxon>
        <taxon>Rhizophydiales incertae sedis</taxon>
        <taxon>Polyrhizophydium</taxon>
    </lineage>
</organism>
<dbReference type="Pfam" id="PF02893">
    <property type="entry name" value="GRAM"/>
    <property type="match status" value="1"/>
</dbReference>
<dbReference type="Gene3D" id="2.30.29.30">
    <property type="entry name" value="Pleckstrin-homology domain (PH domain)/Phosphotyrosine-binding domain (PTB)"/>
    <property type="match status" value="1"/>
</dbReference>
<dbReference type="PANTHER" id="PTHR23319">
    <property type="entry name" value="GRAM DOMAIN CONTAINING 1B, ISOFORM E"/>
    <property type="match status" value="1"/>
</dbReference>
<feature type="region of interest" description="Disordered" evidence="6">
    <location>
        <begin position="499"/>
        <end position="524"/>
    </location>
</feature>
<dbReference type="InterPro" id="IPR031968">
    <property type="entry name" value="VASt"/>
</dbReference>
<proteinExistence type="inferred from homology"/>
<reference evidence="8 9" key="1">
    <citation type="submission" date="2023-09" db="EMBL/GenBank/DDBJ databases">
        <title>Pangenome analysis of Batrachochytrium dendrobatidis and related Chytrids.</title>
        <authorList>
            <person name="Yacoub M.N."/>
            <person name="Stajich J.E."/>
            <person name="James T.Y."/>
        </authorList>
    </citation>
    <scope>NUCLEOTIDE SEQUENCE [LARGE SCALE GENOMIC DNA]</scope>
    <source>
        <strain evidence="8 9">JEL0888</strain>
    </source>
</reference>
<protein>
    <recommendedName>
        <fullName evidence="7">VASt domain-containing protein</fullName>
    </recommendedName>
</protein>
<dbReference type="Pfam" id="PF16016">
    <property type="entry name" value="VASt"/>
    <property type="match status" value="1"/>
</dbReference>
<feature type="domain" description="VASt" evidence="7">
    <location>
        <begin position="604"/>
        <end position="797"/>
    </location>
</feature>
<dbReference type="Proteomes" id="UP001527925">
    <property type="component" value="Unassembled WGS sequence"/>
</dbReference>
<dbReference type="PANTHER" id="PTHR23319:SF4">
    <property type="entry name" value="GRAM DOMAIN CONTAINING 1B, ISOFORM E"/>
    <property type="match status" value="1"/>
</dbReference>
<feature type="compositionally biased region" description="Basic and acidic residues" evidence="6">
    <location>
        <begin position="273"/>
        <end position="287"/>
    </location>
</feature>
<evidence type="ECO:0000256" key="4">
    <source>
        <dbReference type="ARBA" id="ARBA00022989"/>
    </source>
</evidence>
<dbReference type="InterPro" id="IPR051482">
    <property type="entry name" value="Cholesterol_transport"/>
</dbReference>
<dbReference type="CDD" id="cd13220">
    <property type="entry name" value="PH-GRAM_GRAMDC"/>
    <property type="match status" value="1"/>
</dbReference>